<dbReference type="RefSeq" id="WP_183398266.1">
    <property type="nucleotide sequence ID" value="NZ_JACIDS010000002.1"/>
</dbReference>
<dbReference type="EMBL" id="JACIDS010000002">
    <property type="protein sequence ID" value="MBB3930628.1"/>
    <property type="molecule type" value="Genomic_DNA"/>
</dbReference>
<dbReference type="PANTHER" id="PTHR23131:SF0">
    <property type="entry name" value="ENDORIBONUCLEASE LACTB2"/>
    <property type="match status" value="1"/>
</dbReference>
<dbReference type="InterPro" id="IPR050662">
    <property type="entry name" value="Sec-metab_biosynth-thioest"/>
</dbReference>
<dbReference type="InterPro" id="IPR001279">
    <property type="entry name" value="Metallo-B-lactamas"/>
</dbReference>
<evidence type="ECO:0000256" key="1">
    <source>
        <dbReference type="SAM" id="MobiDB-lite"/>
    </source>
</evidence>
<dbReference type="GO" id="GO:0016787">
    <property type="term" value="F:hydrolase activity"/>
    <property type="evidence" value="ECO:0007669"/>
    <property type="project" value="UniProtKB-KW"/>
</dbReference>
<evidence type="ECO:0000313" key="3">
    <source>
        <dbReference type="EMBL" id="MBB3930628.1"/>
    </source>
</evidence>
<dbReference type="SUPFAM" id="SSF56281">
    <property type="entry name" value="Metallo-hydrolase/oxidoreductase"/>
    <property type="match status" value="1"/>
</dbReference>
<keyword evidence="3" id="KW-0378">Hydrolase</keyword>
<dbReference type="InterPro" id="IPR041516">
    <property type="entry name" value="LACTB2_WH"/>
</dbReference>
<reference evidence="3 4" key="1">
    <citation type="submission" date="2020-08" db="EMBL/GenBank/DDBJ databases">
        <title>Genomic Encyclopedia of Type Strains, Phase IV (KMG-IV): sequencing the most valuable type-strain genomes for metagenomic binning, comparative biology and taxonomic classification.</title>
        <authorList>
            <person name="Goeker M."/>
        </authorList>
    </citation>
    <scope>NUCLEOTIDE SEQUENCE [LARGE SCALE GENOMIC DNA]</scope>
    <source>
        <strain evidence="3 4">DSM 25966</strain>
    </source>
</reference>
<dbReference type="Gene3D" id="1.10.10.10">
    <property type="entry name" value="Winged helix-like DNA-binding domain superfamily/Winged helix DNA-binding domain"/>
    <property type="match status" value="1"/>
</dbReference>
<accession>A0A840AMS5</accession>
<protein>
    <submittedName>
        <fullName evidence="3">Glyoxylase-like metal-dependent hydrolase (Beta-lactamase superfamily II)</fullName>
    </submittedName>
</protein>
<dbReference type="Gene3D" id="3.60.15.10">
    <property type="entry name" value="Ribonuclease Z/Hydroxyacylglutathione hydrolase-like"/>
    <property type="match status" value="1"/>
</dbReference>
<feature type="region of interest" description="Disordered" evidence="1">
    <location>
        <begin position="113"/>
        <end position="141"/>
    </location>
</feature>
<evidence type="ECO:0000259" key="2">
    <source>
        <dbReference type="SMART" id="SM00849"/>
    </source>
</evidence>
<dbReference type="AlphaFoldDB" id="A0A840AMS5"/>
<gene>
    <name evidence="3" type="ORF">GGR25_001667</name>
</gene>
<dbReference type="Proteomes" id="UP000553963">
    <property type="component" value="Unassembled WGS sequence"/>
</dbReference>
<dbReference type="SMART" id="SM00849">
    <property type="entry name" value="Lactamase_B"/>
    <property type="match status" value="1"/>
</dbReference>
<dbReference type="InterPro" id="IPR036388">
    <property type="entry name" value="WH-like_DNA-bd_sf"/>
</dbReference>
<sequence>MTDPTSSRAESSRSDDIAFERDFDPRYGVAVEILPGVRRITAPNASPFTFHGTNSYIVGTGEVAIIDPGPDDPGHIDALVAATRGERVRHIIVTHTHRDHSMGVARLKAATGAETLGEGPHRLSRPGRDGESGVLDAGGDPDFMPDRRIVDGAVIAGSGYSLTALATPGHAANHMAFALDGTDHLFSGDHVMGWSTTVVAPPDGSMADYMASLDVLAARGESIYLPGHGAPLRNAPAFVRALKAHRRLREAAIAERIARGDRTIREIVAVIYRETPAALHGAAALSVLAHIEDLVARGRIRLVSGIGLDGIYEPVSDR</sequence>
<organism evidence="3 4">
    <name type="scientific">Kaistia hirudinis</name>
    <dbReference type="NCBI Taxonomy" id="1293440"/>
    <lineage>
        <taxon>Bacteria</taxon>
        <taxon>Pseudomonadati</taxon>
        <taxon>Pseudomonadota</taxon>
        <taxon>Alphaproteobacteria</taxon>
        <taxon>Hyphomicrobiales</taxon>
        <taxon>Kaistiaceae</taxon>
        <taxon>Kaistia</taxon>
    </lineage>
</organism>
<dbReference type="Pfam" id="PF00753">
    <property type="entry name" value="Lactamase_B"/>
    <property type="match status" value="1"/>
</dbReference>
<dbReference type="InterPro" id="IPR036866">
    <property type="entry name" value="RibonucZ/Hydroxyglut_hydro"/>
</dbReference>
<keyword evidence="4" id="KW-1185">Reference proteome</keyword>
<dbReference type="CDD" id="cd16278">
    <property type="entry name" value="metallo-hydrolase-like_MBL-fold"/>
    <property type="match status" value="1"/>
</dbReference>
<name>A0A840AMS5_9HYPH</name>
<comment type="caution">
    <text evidence="3">The sequence shown here is derived from an EMBL/GenBank/DDBJ whole genome shotgun (WGS) entry which is preliminary data.</text>
</comment>
<feature type="domain" description="Metallo-beta-lactamase" evidence="2">
    <location>
        <begin position="52"/>
        <end position="228"/>
    </location>
</feature>
<dbReference type="Pfam" id="PF17778">
    <property type="entry name" value="WHD_BLACT"/>
    <property type="match status" value="1"/>
</dbReference>
<evidence type="ECO:0000313" key="4">
    <source>
        <dbReference type="Proteomes" id="UP000553963"/>
    </source>
</evidence>
<dbReference type="PANTHER" id="PTHR23131">
    <property type="entry name" value="ENDORIBONUCLEASE LACTB2"/>
    <property type="match status" value="1"/>
</dbReference>
<proteinExistence type="predicted"/>